<dbReference type="Proteomes" id="UP000236630">
    <property type="component" value="Unassembled WGS sequence"/>
</dbReference>
<gene>
    <name evidence="1" type="ORF">CUMW_156740</name>
</gene>
<name>A0A2H5PQR1_CITUN</name>
<dbReference type="EMBL" id="BDQV01000104">
    <property type="protein sequence ID" value="GAY54445.1"/>
    <property type="molecule type" value="Genomic_DNA"/>
</dbReference>
<reference evidence="1 2" key="1">
    <citation type="journal article" date="2017" name="Front. Genet.">
        <title>Draft sequencing of the heterozygous diploid genome of Satsuma (Citrus unshiu Marc.) using a hybrid assembly approach.</title>
        <authorList>
            <person name="Shimizu T."/>
            <person name="Tanizawa Y."/>
            <person name="Mochizuki T."/>
            <person name="Nagasaki H."/>
            <person name="Yoshioka T."/>
            <person name="Toyoda A."/>
            <person name="Fujiyama A."/>
            <person name="Kaminuma E."/>
            <person name="Nakamura Y."/>
        </authorList>
    </citation>
    <scope>NUCLEOTIDE SEQUENCE [LARGE SCALE GENOMIC DNA]</scope>
    <source>
        <strain evidence="2">cv. Miyagawa wase</strain>
    </source>
</reference>
<protein>
    <submittedName>
        <fullName evidence="1">Uncharacterized protein</fullName>
    </submittedName>
</protein>
<organism evidence="1 2">
    <name type="scientific">Citrus unshiu</name>
    <name type="common">Satsuma mandarin</name>
    <name type="synonym">Citrus nobilis var. unshiu</name>
    <dbReference type="NCBI Taxonomy" id="55188"/>
    <lineage>
        <taxon>Eukaryota</taxon>
        <taxon>Viridiplantae</taxon>
        <taxon>Streptophyta</taxon>
        <taxon>Embryophyta</taxon>
        <taxon>Tracheophyta</taxon>
        <taxon>Spermatophyta</taxon>
        <taxon>Magnoliopsida</taxon>
        <taxon>eudicotyledons</taxon>
        <taxon>Gunneridae</taxon>
        <taxon>Pentapetalae</taxon>
        <taxon>rosids</taxon>
        <taxon>malvids</taxon>
        <taxon>Sapindales</taxon>
        <taxon>Rutaceae</taxon>
        <taxon>Aurantioideae</taxon>
        <taxon>Citrus</taxon>
    </lineage>
</organism>
<evidence type="ECO:0000313" key="1">
    <source>
        <dbReference type="EMBL" id="GAY54445.1"/>
    </source>
</evidence>
<accession>A0A2H5PQR1</accession>
<sequence length="79" mass="9402">MSVDFLCSFLVDELTSIFNHNNFLQQRYILLEASIVYIFLDAWGGIHHIKFPDNKLHWNFHLHLSPCSRHLPISEENDY</sequence>
<dbReference type="AlphaFoldDB" id="A0A2H5PQR1"/>
<proteinExistence type="predicted"/>
<evidence type="ECO:0000313" key="2">
    <source>
        <dbReference type="Proteomes" id="UP000236630"/>
    </source>
</evidence>
<comment type="caution">
    <text evidence="1">The sequence shown here is derived from an EMBL/GenBank/DDBJ whole genome shotgun (WGS) entry which is preliminary data.</text>
</comment>
<keyword evidence="2" id="KW-1185">Reference proteome</keyword>